<dbReference type="CDD" id="cd03429">
    <property type="entry name" value="NUDIX_NADH_pyrophosphatase_Nudt13"/>
    <property type="match status" value="1"/>
</dbReference>
<dbReference type="GO" id="GO:0019677">
    <property type="term" value="P:NAD+ catabolic process"/>
    <property type="evidence" value="ECO:0007669"/>
    <property type="project" value="TreeGrafter"/>
</dbReference>
<proteinExistence type="predicted"/>
<evidence type="ECO:0000256" key="2">
    <source>
        <dbReference type="ARBA" id="ARBA00012381"/>
    </source>
</evidence>
<evidence type="ECO:0000259" key="7">
    <source>
        <dbReference type="PROSITE" id="PS51462"/>
    </source>
</evidence>
<dbReference type="PANTHER" id="PTHR42904">
    <property type="entry name" value="NUDIX HYDROLASE, NUDC SUBFAMILY"/>
    <property type="match status" value="1"/>
</dbReference>
<dbReference type="EC" id="3.6.1.22" evidence="2"/>
<evidence type="ECO:0000313" key="9">
    <source>
        <dbReference type="Proteomes" id="UP000266615"/>
    </source>
</evidence>
<keyword evidence="9" id="KW-1185">Reference proteome</keyword>
<keyword evidence="5" id="KW-0460">Magnesium</keyword>
<evidence type="ECO:0000256" key="1">
    <source>
        <dbReference type="ARBA" id="ARBA00001946"/>
    </source>
</evidence>
<dbReference type="GO" id="GO:0005829">
    <property type="term" value="C:cytosol"/>
    <property type="evidence" value="ECO:0007669"/>
    <property type="project" value="TreeGrafter"/>
</dbReference>
<accession>A0A3A4F3Y5</accession>
<reference evidence="8 9" key="1">
    <citation type="submission" date="2018-09" db="EMBL/GenBank/DDBJ databases">
        <title>Nesterenkonia natronophila sp. nov., an alkaliphilic actinobacteriume isolated from a soda lake, and emended description of the genus Nesterenkonia.</title>
        <authorList>
            <person name="Menes R.J."/>
            <person name="Iriarte A."/>
        </authorList>
    </citation>
    <scope>NUCLEOTIDE SEQUENCE [LARGE SCALE GENOMIC DNA]</scope>
    <source>
        <strain evidence="8 9">M8</strain>
    </source>
</reference>
<dbReference type="SUPFAM" id="SSF55811">
    <property type="entry name" value="Nudix"/>
    <property type="match status" value="1"/>
</dbReference>
<evidence type="ECO:0000256" key="5">
    <source>
        <dbReference type="ARBA" id="ARBA00022842"/>
    </source>
</evidence>
<name>A0A3A4F3Y5_9MICC</name>
<dbReference type="Pfam" id="PF09297">
    <property type="entry name" value="Zn_ribbon_NUD"/>
    <property type="match status" value="1"/>
</dbReference>
<evidence type="ECO:0000256" key="4">
    <source>
        <dbReference type="ARBA" id="ARBA00022801"/>
    </source>
</evidence>
<dbReference type="InterPro" id="IPR050241">
    <property type="entry name" value="NAD-cap_RNA_hydrolase_NudC"/>
</dbReference>
<dbReference type="PROSITE" id="PS00893">
    <property type="entry name" value="NUDIX_BOX"/>
    <property type="match status" value="1"/>
</dbReference>
<dbReference type="InterPro" id="IPR015797">
    <property type="entry name" value="NUDIX_hydrolase-like_dom_sf"/>
</dbReference>
<protein>
    <recommendedName>
        <fullName evidence="2">NAD(+) diphosphatase</fullName>
        <ecNumber evidence="2">3.6.1.22</ecNumber>
    </recommendedName>
</protein>
<dbReference type="AlphaFoldDB" id="A0A3A4F3Y5"/>
<keyword evidence="6" id="KW-0520">NAD</keyword>
<dbReference type="Proteomes" id="UP000266615">
    <property type="component" value="Unassembled WGS sequence"/>
</dbReference>
<dbReference type="InterPro" id="IPR015376">
    <property type="entry name" value="Znr_NADH_PPase"/>
</dbReference>
<evidence type="ECO:0000313" key="8">
    <source>
        <dbReference type="EMBL" id="RJN32536.1"/>
    </source>
</evidence>
<dbReference type="InterPro" id="IPR000086">
    <property type="entry name" value="NUDIX_hydrolase_dom"/>
</dbReference>
<dbReference type="GO" id="GO:0035529">
    <property type="term" value="F:NADH pyrophosphatase activity"/>
    <property type="evidence" value="ECO:0007669"/>
    <property type="project" value="TreeGrafter"/>
</dbReference>
<dbReference type="Gene3D" id="3.90.79.10">
    <property type="entry name" value="Nucleoside Triphosphate Pyrophosphohydrolase"/>
    <property type="match status" value="1"/>
</dbReference>
<keyword evidence="4 8" id="KW-0378">Hydrolase</keyword>
<dbReference type="InterPro" id="IPR049734">
    <property type="entry name" value="NudC-like_C"/>
</dbReference>
<dbReference type="EMBL" id="QYZP01000001">
    <property type="protein sequence ID" value="RJN32536.1"/>
    <property type="molecule type" value="Genomic_DNA"/>
</dbReference>
<evidence type="ECO:0000256" key="6">
    <source>
        <dbReference type="ARBA" id="ARBA00023027"/>
    </source>
</evidence>
<sequence length="377" mass="41555">MDRRRNNKGDYAFGHWTSLSWSPVPLCSIGSFSWARYRVAVSPDSRSRVRPLSAPRLHRHDQERQDSDWLTRIWQQPNTRVLCISRGKAPIGETSNPTTNTHPTTAPRLLLTAPQGDLPDTAVYLGEVGAEDLERHPKGTGPGHVVAVPRSSSPADNECVLPPRTAIWESLRSIGSLLPAVEAELLTHATALIAWHTSSAFCSACGGVTEARSSGWARACIRCETVHFPRTDPAVITAVIGADDCLLLGSAMRWDWRRYSTFAGFVEAGESLENAIVREVKEEAGVVVDRVEYISSQAWPFPRSLMLGFLAHTGDVCATADQEEIRDVRWFTRERLRHEILSGAIALPPRSSISHALIAHWYGGVLPERDSDTALPS</sequence>
<feature type="domain" description="Nudix hydrolase" evidence="7">
    <location>
        <begin position="229"/>
        <end position="353"/>
    </location>
</feature>
<organism evidence="8 9">
    <name type="scientific">Nesterenkonia natronophila</name>
    <dbReference type="NCBI Taxonomy" id="2174932"/>
    <lineage>
        <taxon>Bacteria</taxon>
        <taxon>Bacillati</taxon>
        <taxon>Actinomycetota</taxon>
        <taxon>Actinomycetes</taxon>
        <taxon>Micrococcales</taxon>
        <taxon>Micrococcaceae</taxon>
        <taxon>Nesterenkonia</taxon>
    </lineage>
</organism>
<keyword evidence="3" id="KW-0479">Metal-binding</keyword>
<gene>
    <name evidence="8" type="ORF">D3250_01445</name>
</gene>
<dbReference type="GO" id="GO:0006742">
    <property type="term" value="P:NADP+ catabolic process"/>
    <property type="evidence" value="ECO:0007669"/>
    <property type="project" value="TreeGrafter"/>
</dbReference>
<dbReference type="Gene3D" id="3.90.79.20">
    <property type="match status" value="1"/>
</dbReference>
<dbReference type="PANTHER" id="PTHR42904:SF8">
    <property type="entry name" value="NAD(+) DIPHOSPHATASE"/>
    <property type="match status" value="1"/>
</dbReference>
<dbReference type="GO" id="GO:0046872">
    <property type="term" value="F:metal ion binding"/>
    <property type="evidence" value="ECO:0007669"/>
    <property type="project" value="UniProtKB-KW"/>
</dbReference>
<comment type="cofactor">
    <cofactor evidence="1">
        <name>Mg(2+)</name>
        <dbReference type="ChEBI" id="CHEBI:18420"/>
    </cofactor>
</comment>
<dbReference type="PROSITE" id="PS51462">
    <property type="entry name" value="NUDIX"/>
    <property type="match status" value="1"/>
</dbReference>
<evidence type="ECO:0000256" key="3">
    <source>
        <dbReference type="ARBA" id="ARBA00022723"/>
    </source>
</evidence>
<dbReference type="InterPro" id="IPR020084">
    <property type="entry name" value="NUDIX_hydrolase_CS"/>
</dbReference>
<dbReference type="Pfam" id="PF00293">
    <property type="entry name" value="NUDIX"/>
    <property type="match status" value="1"/>
</dbReference>
<comment type="caution">
    <text evidence="8">The sequence shown here is derived from an EMBL/GenBank/DDBJ whole genome shotgun (WGS) entry which is preliminary data.</text>
</comment>
<dbReference type="NCBIfam" id="NF001299">
    <property type="entry name" value="PRK00241.1"/>
    <property type="match status" value="1"/>
</dbReference>